<dbReference type="PANTHER" id="PTHR45632">
    <property type="entry name" value="LD33804P"/>
    <property type="match status" value="1"/>
</dbReference>
<dbReference type="InterPro" id="IPR011705">
    <property type="entry name" value="BACK"/>
</dbReference>
<dbReference type="AlphaFoldDB" id="A0A8D8WJJ0"/>
<dbReference type="PROSITE" id="PS50097">
    <property type="entry name" value="BTB"/>
    <property type="match status" value="1"/>
</dbReference>
<keyword evidence="1" id="KW-0880">Kelch repeat</keyword>
<evidence type="ECO:0000259" key="3">
    <source>
        <dbReference type="PROSITE" id="PS50097"/>
    </source>
</evidence>
<dbReference type="SMART" id="SM00875">
    <property type="entry name" value="BACK"/>
    <property type="match status" value="1"/>
</dbReference>
<dbReference type="EMBL" id="HBUF01202799">
    <property type="protein sequence ID" value="CAG6662491.1"/>
    <property type="molecule type" value="Transcribed_RNA"/>
</dbReference>
<dbReference type="InterPro" id="IPR011333">
    <property type="entry name" value="SKP1/BTB/POZ_sf"/>
</dbReference>
<dbReference type="EMBL" id="HBUF01202800">
    <property type="protein sequence ID" value="CAG6662492.1"/>
    <property type="molecule type" value="Transcribed_RNA"/>
</dbReference>
<reference evidence="4" key="1">
    <citation type="submission" date="2021-05" db="EMBL/GenBank/DDBJ databases">
        <authorList>
            <person name="Alioto T."/>
            <person name="Alioto T."/>
            <person name="Gomez Garrido J."/>
        </authorList>
    </citation>
    <scope>NUCLEOTIDE SEQUENCE</scope>
</reference>
<organism evidence="4">
    <name type="scientific">Cacopsylla melanoneura</name>
    <dbReference type="NCBI Taxonomy" id="428564"/>
    <lineage>
        <taxon>Eukaryota</taxon>
        <taxon>Metazoa</taxon>
        <taxon>Ecdysozoa</taxon>
        <taxon>Arthropoda</taxon>
        <taxon>Hexapoda</taxon>
        <taxon>Insecta</taxon>
        <taxon>Pterygota</taxon>
        <taxon>Neoptera</taxon>
        <taxon>Paraneoptera</taxon>
        <taxon>Hemiptera</taxon>
        <taxon>Sternorrhyncha</taxon>
        <taxon>Psylloidea</taxon>
        <taxon>Psyllidae</taxon>
        <taxon>Psyllinae</taxon>
        <taxon>Cacopsylla</taxon>
    </lineage>
</organism>
<dbReference type="InterPro" id="IPR000210">
    <property type="entry name" value="BTB/POZ_dom"/>
</dbReference>
<evidence type="ECO:0000313" key="4">
    <source>
        <dbReference type="EMBL" id="CAG6662492.1"/>
    </source>
</evidence>
<protein>
    <submittedName>
        <fullName evidence="4">Kelch-like protein 26</fullName>
    </submittedName>
</protein>
<name>A0A8D8WJJ0_9HEMI</name>
<dbReference type="SUPFAM" id="SSF54695">
    <property type="entry name" value="POZ domain"/>
    <property type="match status" value="1"/>
</dbReference>
<sequence>MAEVATDWNLGPGRPLHCTSFESPLHTSILLSGLSKLKSKNLLLDVTLIAEGEAFQAHKVVLASISDYFRAMFTDAMRESKQSEICLNGITARGMKLLLEYAYSSRVELNLDNIQHVLLSASHVQIEPLVEACSSYLQSQLDLDNCVDLATIAETYSLTKLRVQVYRFMCSHLRSFSSSGELFRLSLSQLEHLFACDFPVDMCETDVLDLGVQWLRTQISENKSWL</sequence>
<dbReference type="Gene3D" id="1.25.40.420">
    <property type="match status" value="1"/>
</dbReference>
<keyword evidence="2" id="KW-0677">Repeat</keyword>
<dbReference type="Pfam" id="PF07707">
    <property type="entry name" value="BACK"/>
    <property type="match status" value="1"/>
</dbReference>
<proteinExistence type="predicted"/>
<dbReference type="EMBL" id="HBUF01202798">
    <property type="protein sequence ID" value="CAG6662490.1"/>
    <property type="molecule type" value="Transcribed_RNA"/>
</dbReference>
<evidence type="ECO:0000256" key="2">
    <source>
        <dbReference type="ARBA" id="ARBA00022737"/>
    </source>
</evidence>
<dbReference type="PANTHER" id="PTHR45632:SF3">
    <property type="entry name" value="KELCH-LIKE PROTEIN 32"/>
    <property type="match status" value="1"/>
</dbReference>
<feature type="domain" description="BTB" evidence="3">
    <location>
        <begin position="44"/>
        <end position="111"/>
    </location>
</feature>
<dbReference type="SMART" id="SM00225">
    <property type="entry name" value="BTB"/>
    <property type="match status" value="1"/>
</dbReference>
<dbReference type="Gene3D" id="3.30.710.10">
    <property type="entry name" value="Potassium Channel Kv1.1, Chain A"/>
    <property type="match status" value="1"/>
</dbReference>
<accession>A0A8D8WJJ0</accession>
<evidence type="ECO:0000256" key="1">
    <source>
        <dbReference type="ARBA" id="ARBA00022441"/>
    </source>
</evidence>
<dbReference type="Pfam" id="PF00651">
    <property type="entry name" value="BTB"/>
    <property type="match status" value="1"/>
</dbReference>